<keyword evidence="6" id="KW-1185">Reference proteome</keyword>
<dbReference type="PANTHER" id="PTHR13789">
    <property type="entry name" value="MONOOXYGENASE"/>
    <property type="match status" value="1"/>
</dbReference>
<dbReference type="Proteomes" id="UP000800200">
    <property type="component" value="Unassembled WGS sequence"/>
</dbReference>
<gene>
    <name evidence="5" type="ORF">K469DRAFT_737428</name>
</gene>
<evidence type="ECO:0008006" key="7">
    <source>
        <dbReference type="Google" id="ProtNLM"/>
    </source>
</evidence>
<keyword evidence="4" id="KW-0503">Monooxygenase</keyword>
<dbReference type="Gene3D" id="3.50.50.60">
    <property type="entry name" value="FAD/NAD(P)-binding domain"/>
    <property type="match status" value="1"/>
</dbReference>
<dbReference type="InterPro" id="IPR036188">
    <property type="entry name" value="FAD/NAD-bd_sf"/>
</dbReference>
<accession>A0A6A6EDL4</accession>
<proteinExistence type="inferred from homology"/>
<dbReference type="GO" id="GO:0004497">
    <property type="term" value="F:monooxygenase activity"/>
    <property type="evidence" value="ECO:0007669"/>
    <property type="project" value="UniProtKB-KW"/>
</dbReference>
<evidence type="ECO:0000313" key="5">
    <source>
        <dbReference type="EMBL" id="KAF2188639.1"/>
    </source>
</evidence>
<keyword evidence="3" id="KW-0560">Oxidoreductase</keyword>
<organism evidence="5 6">
    <name type="scientific">Zopfia rhizophila CBS 207.26</name>
    <dbReference type="NCBI Taxonomy" id="1314779"/>
    <lineage>
        <taxon>Eukaryota</taxon>
        <taxon>Fungi</taxon>
        <taxon>Dikarya</taxon>
        <taxon>Ascomycota</taxon>
        <taxon>Pezizomycotina</taxon>
        <taxon>Dothideomycetes</taxon>
        <taxon>Dothideomycetes incertae sedis</taxon>
        <taxon>Zopfiaceae</taxon>
        <taxon>Zopfia</taxon>
    </lineage>
</organism>
<dbReference type="SUPFAM" id="SSF51905">
    <property type="entry name" value="FAD/NAD(P)-binding domain"/>
    <property type="match status" value="1"/>
</dbReference>
<name>A0A6A6EDL4_9PEZI</name>
<comment type="similarity">
    <text evidence="2">Belongs to the paxM FAD-dependent monooxygenase family.</text>
</comment>
<evidence type="ECO:0000256" key="1">
    <source>
        <dbReference type="ARBA" id="ARBA00001974"/>
    </source>
</evidence>
<sequence>MCQARNSEEDSGVSETCGSYPSTGIDVLIVGTGLAGLIVAIERHWPELKEEYWRIPLHNAWIETFKYSGEVILLPTKVVGRLRAWGLNPGTPPSEFQMRPLVYEIFVHRVEKFAISIELSSRVVDYSEDEIAGRGGCTTEDRKRYEADTVIAADDVGSKLQKLVGRRVRAEPSGRAMWRAAFLRKVFRMVPGNESIVRTWLGPSTYAFTLTREDVMVWIMNHDVTGSEKESWNHTIDNDEELVKCSPPNTVVNFESLWRNSQPSWTSPGAHVGDPAHSCPRASGNGATEAIKYTISIASCLQISGKENISQSLLQDTDWDKVILDSRRAAPKLPKWVWSQNREAYAYENYFKAGESMKKEYRYESWSIEKIMEGMRKGMPIDLGLGYWE</sequence>
<dbReference type="OrthoDB" id="16820at2759"/>
<dbReference type="PANTHER" id="PTHR13789:SF315">
    <property type="entry name" value="FAD-DEPENDENT MONOOXYGENASE MDPD"/>
    <property type="match status" value="1"/>
</dbReference>
<evidence type="ECO:0000313" key="6">
    <source>
        <dbReference type="Proteomes" id="UP000800200"/>
    </source>
</evidence>
<protein>
    <recommendedName>
        <fullName evidence="7">FAD/NAD(P)-binding domain-containing protein</fullName>
    </recommendedName>
</protein>
<evidence type="ECO:0000256" key="3">
    <source>
        <dbReference type="ARBA" id="ARBA00023002"/>
    </source>
</evidence>
<reference evidence="5" key="1">
    <citation type="journal article" date="2020" name="Stud. Mycol.">
        <title>101 Dothideomycetes genomes: a test case for predicting lifestyles and emergence of pathogens.</title>
        <authorList>
            <person name="Haridas S."/>
            <person name="Albert R."/>
            <person name="Binder M."/>
            <person name="Bloem J."/>
            <person name="Labutti K."/>
            <person name="Salamov A."/>
            <person name="Andreopoulos B."/>
            <person name="Baker S."/>
            <person name="Barry K."/>
            <person name="Bills G."/>
            <person name="Bluhm B."/>
            <person name="Cannon C."/>
            <person name="Castanera R."/>
            <person name="Culley D."/>
            <person name="Daum C."/>
            <person name="Ezra D."/>
            <person name="Gonzalez J."/>
            <person name="Henrissat B."/>
            <person name="Kuo A."/>
            <person name="Liang C."/>
            <person name="Lipzen A."/>
            <person name="Lutzoni F."/>
            <person name="Magnuson J."/>
            <person name="Mondo S."/>
            <person name="Nolan M."/>
            <person name="Ohm R."/>
            <person name="Pangilinan J."/>
            <person name="Park H.-J."/>
            <person name="Ramirez L."/>
            <person name="Alfaro M."/>
            <person name="Sun H."/>
            <person name="Tritt A."/>
            <person name="Yoshinaga Y."/>
            <person name="Zwiers L.-H."/>
            <person name="Turgeon B."/>
            <person name="Goodwin S."/>
            <person name="Spatafora J."/>
            <person name="Crous P."/>
            <person name="Grigoriev I."/>
        </authorList>
    </citation>
    <scope>NUCLEOTIDE SEQUENCE</scope>
    <source>
        <strain evidence="5">CBS 207.26</strain>
    </source>
</reference>
<comment type="cofactor">
    <cofactor evidence="1">
        <name>FAD</name>
        <dbReference type="ChEBI" id="CHEBI:57692"/>
    </cofactor>
</comment>
<evidence type="ECO:0000256" key="4">
    <source>
        <dbReference type="ARBA" id="ARBA00023033"/>
    </source>
</evidence>
<dbReference type="EMBL" id="ML994623">
    <property type="protein sequence ID" value="KAF2188639.1"/>
    <property type="molecule type" value="Genomic_DNA"/>
</dbReference>
<evidence type="ECO:0000256" key="2">
    <source>
        <dbReference type="ARBA" id="ARBA00007992"/>
    </source>
</evidence>
<dbReference type="AlphaFoldDB" id="A0A6A6EDL4"/>
<dbReference type="InterPro" id="IPR050493">
    <property type="entry name" value="FAD-dep_Monooxygenase_BioMet"/>
</dbReference>